<dbReference type="CDD" id="cd00060">
    <property type="entry name" value="FHA"/>
    <property type="match status" value="2"/>
</dbReference>
<gene>
    <name evidence="1" type="ORF">WM2015_2786</name>
</gene>
<dbReference type="AlphaFoldDB" id="A0A0K0XZN0"/>
<name>A0A0K0XZN0_9GAMM</name>
<organism evidence="1 2">
    <name type="scientific">Wenzhouxiangella marina</name>
    <dbReference type="NCBI Taxonomy" id="1579979"/>
    <lineage>
        <taxon>Bacteria</taxon>
        <taxon>Pseudomonadati</taxon>
        <taxon>Pseudomonadota</taxon>
        <taxon>Gammaproteobacteria</taxon>
        <taxon>Chromatiales</taxon>
        <taxon>Wenzhouxiangellaceae</taxon>
        <taxon>Wenzhouxiangella</taxon>
    </lineage>
</organism>
<sequence>MSERETDPALLRSLHPGPLREESHLKGAGQVIGRDLEQVDLLLSGPEVSRRHAWIGLNEAGEWVIHDLDSLNGVFVNGQRIDHQRRLEPGDVIGLGRARAPDYEFTHAGAAHGRRLRLAGPGPWQLGRDLDCHISIPADLSVSQRHALLSRQDSGLLIRDAGSRNGLWQGEERLRRLRLHPDETVMLGHQRLTLLGIDAERVEVELRSLGGAIGLHARGLILPGLEHPRRLDLPAGQLHRLRLPSRAACETLMERLGRDGPTQSGDFGESWLDEQPARQRDRIALVGPSSLQSPLPSSRISLRRWLAEEIVLRLGEALPETARRELIHTTLEALDLVEAANRSLSQLSPLEQRLARLAAALLTRPGLLIVDAPSTGLKPGEAARIEARLERLAGNHLTIVLLSEDAGETPSEDDGPIRRPRLAAAPRQPSLAASACLLRRRWRGMKARPGALLEILALPLVLALALDLALDIRSASLAALAVLLISSPLSSLSLSAARMGLDRHQIRRFGLSRDAALSGLLLACTALLVQFLIVLSLATWRFPLDVWTVEAGLEVLLAGLAGLALGAVVQQALPARSWRALLLIGLLGGAQAGFLLAQASGPALPAALAGLWAFLLWLSRARD</sequence>
<dbReference type="InterPro" id="IPR008984">
    <property type="entry name" value="SMAD_FHA_dom_sf"/>
</dbReference>
<dbReference type="InterPro" id="IPR000253">
    <property type="entry name" value="FHA_dom"/>
</dbReference>
<dbReference type="OrthoDB" id="151099at2"/>
<accession>A0A0K0XZN0</accession>
<reference evidence="1 2" key="1">
    <citation type="submission" date="2015-07" db="EMBL/GenBank/DDBJ databases">
        <authorList>
            <person name="Noorani M."/>
        </authorList>
    </citation>
    <scope>NUCLEOTIDE SEQUENCE [LARGE SCALE GENOMIC DNA]</scope>
    <source>
        <strain evidence="1 2">KCTC 42284</strain>
    </source>
</reference>
<dbReference type="Proteomes" id="UP000066624">
    <property type="component" value="Chromosome"/>
</dbReference>
<dbReference type="Pfam" id="PF00498">
    <property type="entry name" value="FHA"/>
    <property type="match status" value="2"/>
</dbReference>
<dbReference type="InterPro" id="IPR027417">
    <property type="entry name" value="P-loop_NTPase"/>
</dbReference>
<dbReference type="SUPFAM" id="SSF49879">
    <property type="entry name" value="SMAD/FHA domain"/>
    <property type="match status" value="2"/>
</dbReference>
<keyword evidence="2" id="KW-1185">Reference proteome</keyword>
<dbReference type="STRING" id="1579979.WM2015_2786"/>
<dbReference type="PANTHER" id="PTHR23308">
    <property type="entry name" value="NUCLEAR INHIBITOR OF PROTEIN PHOSPHATASE-1"/>
    <property type="match status" value="1"/>
</dbReference>
<dbReference type="PROSITE" id="PS50006">
    <property type="entry name" value="FHA_DOMAIN"/>
    <property type="match status" value="2"/>
</dbReference>
<evidence type="ECO:0000313" key="2">
    <source>
        <dbReference type="Proteomes" id="UP000066624"/>
    </source>
</evidence>
<dbReference type="EMBL" id="CP012154">
    <property type="protein sequence ID" value="AKS43143.1"/>
    <property type="molecule type" value="Genomic_DNA"/>
</dbReference>
<dbReference type="SMART" id="SM00240">
    <property type="entry name" value="FHA"/>
    <property type="match status" value="2"/>
</dbReference>
<dbReference type="KEGG" id="wma:WM2015_2786"/>
<evidence type="ECO:0000313" key="1">
    <source>
        <dbReference type="EMBL" id="AKS43143.1"/>
    </source>
</evidence>
<dbReference type="RefSeq" id="WP_049726651.1">
    <property type="nucleotide sequence ID" value="NZ_CP012154.1"/>
</dbReference>
<dbReference type="InterPro" id="IPR050923">
    <property type="entry name" value="Cell_Proc_Reg/RNA_Proc"/>
</dbReference>
<proteinExistence type="predicted"/>
<dbReference type="Gene3D" id="2.60.200.20">
    <property type="match status" value="2"/>
</dbReference>
<dbReference type="Gene3D" id="3.40.50.300">
    <property type="entry name" value="P-loop containing nucleotide triphosphate hydrolases"/>
    <property type="match status" value="1"/>
</dbReference>
<dbReference type="SUPFAM" id="SSF52540">
    <property type="entry name" value="P-loop containing nucleoside triphosphate hydrolases"/>
    <property type="match status" value="1"/>
</dbReference>
<protein>
    <submittedName>
        <fullName evidence="1">Uncharacterized protein</fullName>
    </submittedName>
</protein>